<organism evidence="1 2">
    <name type="scientific">Roseimaritima multifibrata</name>
    <dbReference type="NCBI Taxonomy" id="1930274"/>
    <lineage>
        <taxon>Bacteria</taxon>
        <taxon>Pseudomonadati</taxon>
        <taxon>Planctomycetota</taxon>
        <taxon>Planctomycetia</taxon>
        <taxon>Pirellulales</taxon>
        <taxon>Pirellulaceae</taxon>
        <taxon>Roseimaritima</taxon>
    </lineage>
</organism>
<dbReference type="AlphaFoldDB" id="A0A517MES1"/>
<gene>
    <name evidence="1" type="ORF">FF011L_21480</name>
</gene>
<proteinExistence type="predicted"/>
<evidence type="ECO:0000313" key="2">
    <source>
        <dbReference type="Proteomes" id="UP000320672"/>
    </source>
</evidence>
<evidence type="ECO:0000313" key="1">
    <source>
        <dbReference type="EMBL" id="QDS93383.1"/>
    </source>
</evidence>
<protein>
    <submittedName>
        <fullName evidence="1">Uncharacterized protein</fullName>
    </submittedName>
</protein>
<dbReference type="EMBL" id="CP036262">
    <property type="protein sequence ID" value="QDS93383.1"/>
    <property type="molecule type" value="Genomic_DNA"/>
</dbReference>
<keyword evidence="2" id="KW-1185">Reference proteome</keyword>
<reference evidence="1 2" key="1">
    <citation type="submission" date="2019-02" db="EMBL/GenBank/DDBJ databases">
        <title>Deep-cultivation of Planctomycetes and their phenomic and genomic characterization uncovers novel biology.</title>
        <authorList>
            <person name="Wiegand S."/>
            <person name="Jogler M."/>
            <person name="Boedeker C."/>
            <person name="Pinto D."/>
            <person name="Vollmers J."/>
            <person name="Rivas-Marin E."/>
            <person name="Kohn T."/>
            <person name="Peeters S.H."/>
            <person name="Heuer A."/>
            <person name="Rast P."/>
            <person name="Oberbeckmann S."/>
            <person name="Bunk B."/>
            <person name="Jeske O."/>
            <person name="Meyerdierks A."/>
            <person name="Storesund J.E."/>
            <person name="Kallscheuer N."/>
            <person name="Luecker S."/>
            <person name="Lage O.M."/>
            <person name="Pohl T."/>
            <person name="Merkel B.J."/>
            <person name="Hornburger P."/>
            <person name="Mueller R.-W."/>
            <person name="Bruemmer F."/>
            <person name="Labrenz M."/>
            <person name="Spormann A.M."/>
            <person name="Op den Camp H."/>
            <person name="Overmann J."/>
            <person name="Amann R."/>
            <person name="Jetten M.S.M."/>
            <person name="Mascher T."/>
            <person name="Medema M.H."/>
            <person name="Devos D.P."/>
            <person name="Kaster A.-K."/>
            <person name="Ovreas L."/>
            <person name="Rohde M."/>
            <person name="Galperin M.Y."/>
            <person name="Jogler C."/>
        </authorList>
    </citation>
    <scope>NUCLEOTIDE SEQUENCE [LARGE SCALE GENOMIC DNA]</scope>
    <source>
        <strain evidence="1 2">FF011L</strain>
    </source>
</reference>
<name>A0A517MES1_9BACT</name>
<dbReference type="KEGG" id="rml:FF011L_21480"/>
<accession>A0A517MES1</accession>
<sequence>MQMICLPKDSIRSGGFLTGIGHQWLPFLRLVLELRYGQGRRIAICLLLYRLLITEI</sequence>
<dbReference type="Proteomes" id="UP000320672">
    <property type="component" value="Chromosome"/>
</dbReference>